<proteinExistence type="predicted"/>
<dbReference type="InterPro" id="IPR019399">
    <property type="entry name" value="Parkin_co-regulated_protein"/>
</dbReference>
<dbReference type="EMBL" id="CM035428">
    <property type="protein sequence ID" value="KAH7302161.1"/>
    <property type="molecule type" value="Genomic_DNA"/>
</dbReference>
<reference evidence="1 2" key="1">
    <citation type="submission" date="2021-08" db="EMBL/GenBank/DDBJ databases">
        <title>WGS assembly of Ceratopteris richardii.</title>
        <authorList>
            <person name="Marchant D.B."/>
            <person name="Chen G."/>
            <person name="Jenkins J."/>
            <person name="Shu S."/>
            <person name="Leebens-Mack J."/>
            <person name="Grimwood J."/>
            <person name="Schmutz J."/>
            <person name="Soltis P."/>
            <person name="Soltis D."/>
            <person name="Chen Z.-H."/>
        </authorList>
    </citation>
    <scope>NUCLEOTIDE SEQUENCE [LARGE SCALE GENOMIC DNA]</scope>
    <source>
        <strain evidence="1">Whitten #5841</strain>
        <tissue evidence="1">Leaf</tissue>
    </source>
</reference>
<accession>A0A8T2S249</accession>
<comment type="caution">
    <text evidence="1">The sequence shown here is derived from an EMBL/GenBank/DDBJ whole genome shotgun (WGS) entry which is preliminary data.</text>
</comment>
<dbReference type="GO" id="GO:0051879">
    <property type="term" value="F:Hsp90 protein binding"/>
    <property type="evidence" value="ECO:0007669"/>
    <property type="project" value="TreeGrafter"/>
</dbReference>
<dbReference type="OrthoDB" id="5954824at2759"/>
<keyword evidence="2" id="KW-1185">Reference proteome</keyword>
<dbReference type="EMBL" id="CM035428">
    <property type="protein sequence ID" value="KAH7302162.1"/>
    <property type="molecule type" value="Genomic_DNA"/>
</dbReference>
<dbReference type="Pfam" id="PF10274">
    <property type="entry name" value="ParcG"/>
    <property type="match status" value="1"/>
</dbReference>
<name>A0A8T2S249_CERRI</name>
<dbReference type="PANTHER" id="PTHR21207">
    <property type="entry name" value="PARKIN COREGULATED GENE PROTEIN PARK2 COREGULATED"/>
    <property type="match status" value="1"/>
</dbReference>
<organism evidence="1 2">
    <name type="scientific">Ceratopteris richardii</name>
    <name type="common">Triangle waterfern</name>
    <dbReference type="NCBI Taxonomy" id="49495"/>
    <lineage>
        <taxon>Eukaryota</taxon>
        <taxon>Viridiplantae</taxon>
        <taxon>Streptophyta</taxon>
        <taxon>Embryophyta</taxon>
        <taxon>Tracheophyta</taxon>
        <taxon>Polypodiopsida</taxon>
        <taxon>Polypodiidae</taxon>
        <taxon>Polypodiales</taxon>
        <taxon>Pteridineae</taxon>
        <taxon>Pteridaceae</taxon>
        <taxon>Parkerioideae</taxon>
        <taxon>Ceratopteris</taxon>
    </lineage>
</organism>
<dbReference type="AlphaFoldDB" id="A0A8T2S249"/>
<dbReference type="EMBL" id="CM035428">
    <property type="protein sequence ID" value="KAH7302164.1"/>
    <property type="molecule type" value="Genomic_DNA"/>
</dbReference>
<dbReference type="SUPFAM" id="SSF48371">
    <property type="entry name" value="ARM repeat"/>
    <property type="match status" value="1"/>
</dbReference>
<gene>
    <name evidence="1" type="ORF">KP509_23G059000</name>
</gene>
<protein>
    <submittedName>
        <fullName evidence="1">Uncharacterized protein</fullName>
    </submittedName>
</protein>
<evidence type="ECO:0000313" key="1">
    <source>
        <dbReference type="EMBL" id="KAH7302161.1"/>
    </source>
</evidence>
<dbReference type="GO" id="GO:0030544">
    <property type="term" value="F:Hsp70 protein binding"/>
    <property type="evidence" value="ECO:0007669"/>
    <property type="project" value="TreeGrafter"/>
</dbReference>
<dbReference type="Proteomes" id="UP000825935">
    <property type="component" value="Chromosome 23"/>
</dbReference>
<dbReference type="PANTHER" id="PTHR21207:SF2">
    <property type="entry name" value="PARKIN COREGULATED GENE PROTEIN"/>
    <property type="match status" value="1"/>
</dbReference>
<evidence type="ECO:0000313" key="2">
    <source>
        <dbReference type="Proteomes" id="UP000825935"/>
    </source>
</evidence>
<dbReference type="OMA" id="INGPIHE"/>
<dbReference type="InterPro" id="IPR016024">
    <property type="entry name" value="ARM-type_fold"/>
</dbReference>
<sequence length="305" mass="34720">MMDVAGQLFAFEYCNARLKGKPTMKKTKQSGSCFDQTLPVKLSRRAGRHVLCRLTEKELPYYSSNGEYRHRIPKKLPSDYTRKGDGEKIKRGELHKATPKAEPPIAGAFKIRDNPPNTLFRKLYERGDLPLQVLHSSSKNSLLWKVDIRKLDYHHYLPIFFDGIREKEDPYRFIAVKGVEDLLKAGQGKILPVIPQLIIPIKTALNTRDLSVVNITLQLMCKLVESEEMVGHSLVPYYRQLLPVLNIFKNNIPNMGDSIDYAQQKNICTGELVNKALELLEAHGGEDAFINIKYMVPTYESCVSS</sequence>